<gene>
    <name evidence="1" type="ORF">RJ639_009044</name>
</gene>
<name>A0AA88VQ36_9ASTE</name>
<dbReference type="AlphaFoldDB" id="A0AA88VQ36"/>
<proteinExistence type="predicted"/>
<comment type="caution">
    <text evidence="1">The sequence shown here is derived from an EMBL/GenBank/DDBJ whole genome shotgun (WGS) entry which is preliminary data.</text>
</comment>
<dbReference type="Proteomes" id="UP001188597">
    <property type="component" value="Unassembled WGS sequence"/>
</dbReference>
<evidence type="ECO:0000313" key="1">
    <source>
        <dbReference type="EMBL" id="KAK3013226.1"/>
    </source>
</evidence>
<sequence length="408" mass="41759">MESLASHGLVVDGGGEKNGILGRVVGMLGIEGTVVGMVGNGVAGNGGSVTLGILGMVGSVGFGRDGIWVLGKGGNVGFGKLVGIVGRVGKEVAGNGASTAVGRVGVAGNGGSVALGRVGMVGSVGIGREPATCNSWRAATLVSTLESDNTTIKARTGERKSIMFSLNTVLQLLMKKSSQSQKMFPTVDWAGFELKRAKLSEKDMVEAPSVQHDSLQNEDEADWGVGVGELEGAVVVDEGVAVGVGDGDVLEEGEVHGAVGDGEGRELDGVNGDLGVFRFEEEEVNDDDSGRQEEQEDRGHYARGKVGCTAVTVVHKATDTSRHFGKGGREGVRYLLWEGRCLIGLESKPVVGGGGDAELGELVRVALEGKPAVGGADLVGGAVAAKPQHLVLALLHCKMKMKPTGAPE</sequence>
<dbReference type="EMBL" id="JAVXUP010001314">
    <property type="protein sequence ID" value="KAK3013226.1"/>
    <property type="molecule type" value="Genomic_DNA"/>
</dbReference>
<evidence type="ECO:0000313" key="2">
    <source>
        <dbReference type="Proteomes" id="UP001188597"/>
    </source>
</evidence>
<organism evidence="1 2">
    <name type="scientific">Escallonia herrerae</name>
    <dbReference type="NCBI Taxonomy" id="1293975"/>
    <lineage>
        <taxon>Eukaryota</taxon>
        <taxon>Viridiplantae</taxon>
        <taxon>Streptophyta</taxon>
        <taxon>Embryophyta</taxon>
        <taxon>Tracheophyta</taxon>
        <taxon>Spermatophyta</taxon>
        <taxon>Magnoliopsida</taxon>
        <taxon>eudicotyledons</taxon>
        <taxon>Gunneridae</taxon>
        <taxon>Pentapetalae</taxon>
        <taxon>asterids</taxon>
        <taxon>campanulids</taxon>
        <taxon>Escalloniales</taxon>
        <taxon>Escalloniaceae</taxon>
        <taxon>Escallonia</taxon>
    </lineage>
</organism>
<protein>
    <submittedName>
        <fullName evidence="1">Uncharacterized protein</fullName>
    </submittedName>
</protein>
<reference evidence="1" key="1">
    <citation type="submission" date="2022-12" db="EMBL/GenBank/DDBJ databases">
        <title>Draft genome assemblies for two species of Escallonia (Escalloniales).</title>
        <authorList>
            <person name="Chanderbali A."/>
            <person name="Dervinis C."/>
            <person name="Anghel I."/>
            <person name="Soltis D."/>
            <person name="Soltis P."/>
            <person name="Zapata F."/>
        </authorList>
    </citation>
    <scope>NUCLEOTIDE SEQUENCE</scope>
    <source>
        <strain evidence="1">UCBG64.0493</strain>
        <tissue evidence="1">Leaf</tissue>
    </source>
</reference>
<keyword evidence="2" id="KW-1185">Reference proteome</keyword>
<accession>A0AA88VQ36</accession>